<proteinExistence type="inferred from homology"/>
<reference evidence="3" key="1">
    <citation type="submission" date="2016-11" db="EMBL/GenBank/DDBJ databases">
        <authorList>
            <person name="Varghese N."/>
            <person name="Submissions S."/>
        </authorList>
    </citation>
    <scope>NUCLEOTIDE SEQUENCE [LARGE SCALE GENOMIC DNA]</scope>
    <source>
        <strain evidence="3">DSM 44671</strain>
    </source>
</reference>
<dbReference type="Proteomes" id="UP000182740">
    <property type="component" value="Unassembled WGS sequence"/>
</dbReference>
<dbReference type="PANTHER" id="PTHR35983">
    <property type="entry name" value="UPF0166 PROTEIN TM_0021"/>
    <property type="match status" value="1"/>
</dbReference>
<dbReference type="EMBL" id="FPJG01000006">
    <property type="protein sequence ID" value="SFW89085.1"/>
    <property type="molecule type" value="Genomic_DNA"/>
</dbReference>
<evidence type="ECO:0000313" key="3">
    <source>
        <dbReference type="Proteomes" id="UP000182740"/>
    </source>
</evidence>
<dbReference type="OrthoDB" id="9795599at2"/>
<comment type="similarity">
    <text evidence="1">Belongs to the UPF0166 family.</text>
</comment>
<dbReference type="STRING" id="546364.SAMN04489730_7149"/>
<evidence type="ECO:0000256" key="1">
    <source>
        <dbReference type="ARBA" id="ARBA00010554"/>
    </source>
</evidence>
<dbReference type="PANTHER" id="PTHR35983:SF1">
    <property type="entry name" value="UPF0166 PROTEIN TM_0021"/>
    <property type="match status" value="1"/>
</dbReference>
<dbReference type="InterPro" id="IPR011322">
    <property type="entry name" value="N-reg_PII-like_a/b"/>
</dbReference>
<keyword evidence="3" id="KW-1185">Reference proteome</keyword>
<dbReference type="AlphaFoldDB" id="A0A1K1SZ22"/>
<evidence type="ECO:0000313" key="2">
    <source>
        <dbReference type="EMBL" id="SFW89085.1"/>
    </source>
</evidence>
<dbReference type="RefSeq" id="WP_072480342.1">
    <property type="nucleotide sequence ID" value="NZ_FPJG01000006.1"/>
</dbReference>
<gene>
    <name evidence="2" type="ORF">SAMN04489730_7149</name>
</gene>
<accession>A0A1K1SZ22</accession>
<dbReference type="InterPro" id="IPR003793">
    <property type="entry name" value="UPF0166"/>
</dbReference>
<organism evidence="2 3">
    <name type="scientific">Amycolatopsis australiensis</name>
    <dbReference type="NCBI Taxonomy" id="546364"/>
    <lineage>
        <taxon>Bacteria</taxon>
        <taxon>Bacillati</taxon>
        <taxon>Actinomycetota</taxon>
        <taxon>Actinomycetes</taxon>
        <taxon>Pseudonocardiales</taxon>
        <taxon>Pseudonocardiaceae</taxon>
        <taxon>Amycolatopsis</taxon>
    </lineage>
</organism>
<sequence length="110" mass="12207">MEGPATRLTIYLGEDDHWHQKPLYHEIVRRARDAGLAGASVLRGVEGYGASSLIHTTRILSLSEDLPVVIVIIDAEEKLRAFLPQLDELVGEGLVTLDRVEVVRHVGRTE</sequence>
<name>A0A1K1SZ22_9PSEU</name>
<dbReference type="Pfam" id="PF02641">
    <property type="entry name" value="DUF190"/>
    <property type="match status" value="1"/>
</dbReference>
<dbReference type="InterPro" id="IPR015867">
    <property type="entry name" value="N-reg_PII/ATP_PRibTrfase_C"/>
</dbReference>
<dbReference type="Gene3D" id="3.30.70.120">
    <property type="match status" value="1"/>
</dbReference>
<dbReference type="SUPFAM" id="SSF54913">
    <property type="entry name" value="GlnB-like"/>
    <property type="match status" value="1"/>
</dbReference>
<protein>
    <submittedName>
        <fullName evidence="2">Uncharacterized protein</fullName>
    </submittedName>
</protein>